<name>A0A5J4VRP8_9EUKA</name>
<feature type="compositionally biased region" description="Basic and acidic residues" evidence="1">
    <location>
        <begin position="352"/>
        <end position="367"/>
    </location>
</feature>
<protein>
    <submittedName>
        <fullName evidence="2">Uncharacterized protein</fullName>
    </submittedName>
</protein>
<dbReference type="Proteomes" id="UP000324800">
    <property type="component" value="Unassembled WGS sequence"/>
</dbReference>
<gene>
    <name evidence="2" type="ORF">EZS28_019249</name>
</gene>
<feature type="region of interest" description="Disordered" evidence="1">
    <location>
        <begin position="93"/>
        <end position="119"/>
    </location>
</feature>
<sequence>MRTASAQQGPQESERMINSLYHRSETDSTDHTEEIPTEIAGNVIDNLQFSQRSIPSDTSFDQLTVPRNNDDQYFNGVNFMNNSYEFIPCAQNQQRISDSSRPPSLTINHTSSSFSQQPSIDDFIQSSDEQKNKTQTQADQKSRFLAPIHLLVQMLFYYFLPQLYEKCTLGDRAYERVILQSKCVLEQVTIILPRLPSERYNIVEIIAASLYIALETTEIGVNNMIKSFYGRELSLLRSFQLFVNAIEVLYKASRHEYHSANPGVKIRSPSFCIDNVVKFLQLCEQIARELLITSNLENLDSYKMCLYNILGIEIHYSDICTAATSMYFLNHINIFGRKQYPELLVKVQEEVKEQKTQSEQQKTNEKGQKRRRTDENEDEQDNIPHPLELSKILKEDDEQLLSQQEDDEQLLSQQEDDELPKTYKTKKERQNITDRFRERIVQIVNDKLNKLNDSQFLVNTNLLLELNNIPQIDASPLSQPFSQECVQLPFYNVCRQDELQEVVQKIFQLSDSGETKKKR</sequence>
<evidence type="ECO:0000256" key="1">
    <source>
        <dbReference type="SAM" id="MobiDB-lite"/>
    </source>
</evidence>
<evidence type="ECO:0000313" key="3">
    <source>
        <dbReference type="Proteomes" id="UP000324800"/>
    </source>
</evidence>
<comment type="caution">
    <text evidence="2">The sequence shown here is derived from an EMBL/GenBank/DDBJ whole genome shotgun (WGS) entry which is preliminary data.</text>
</comment>
<dbReference type="AlphaFoldDB" id="A0A5J4VRP8"/>
<feature type="region of interest" description="Disordered" evidence="1">
    <location>
        <begin position="352"/>
        <end position="386"/>
    </location>
</feature>
<accession>A0A5J4VRP8</accession>
<reference evidence="2 3" key="1">
    <citation type="submission" date="2019-03" db="EMBL/GenBank/DDBJ databases">
        <title>Single cell metagenomics reveals metabolic interactions within the superorganism composed of flagellate Streblomastix strix and complex community of Bacteroidetes bacteria on its surface.</title>
        <authorList>
            <person name="Treitli S.C."/>
            <person name="Kolisko M."/>
            <person name="Husnik F."/>
            <person name="Keeling P."/>
            <person name="Hampl V."/>
        </authorList>
    </citation>
    <scope>NUCLEOTIDE SEQUENCE [LARGE SCALE GENOMIC DNA]</scope>
    <source>
        <strain evidence="2">ST1C</strain>
    </source>
</reference>
<evidence type="ECO:0000313" key="2">
    <source>
        <dbReference type="EMBL" id="KAA6385221.1"/>
    </source>
</evidence>
<dbReference type="EMBL" id="SNRW01005361">
    <property type="protein sequence ID" value="KAA6385221.1"/>
    <property type="molecule type" value="Genomic_DNA"/>
</dbReference>
<proteinExistence type="predicted"/>
<organism evidence="2 3">
    <name type="scientific">Streblomastix strix</name>
    <dbReference type="NCBI Taxonomy" id="222440"/>
    <lineage>
        <taxon>Eukaryota</taxon>
        <taxon>Metamonada</taxon>
        <taxon>Preaxostyla</taxon>
        <taxon>Oxymonadida</taxon>
        <taxon>Streblomastigidae</taxon>
        <taxon>Streblomastix</taxon>
    </lineage>
</organism>